<keyword evidence="1" id="KW-0472">Membrane</keyword>
<evidence type="ECO:0000313" key="3">
    <source>
        <dbReference type="Proteomes" id="UP001595912"/>
    </source>
</evidence>
<dbReference type="Proteomes" id="UP001595912">
    <property type="component" value="Unassembled WGS sequence"/>
</dbReference>
<protein>
    <submittedName>
        <fullName evidence="2">DUF3307 domain-containing protein</fullName>
    </submittedName>
</protein>
<evidence type="ECO:0000256" key="1">
    <source>
        <dbReference type="SAM" id="Phobius"/>
    </source>
</evidence>
<dbReference type="RefSeq" id="WP_380129108.1">
    <property type="nucleotide sequence ID" value="NZ_JBHSIU010000131.1"/>
</dbReference>
<keyword evidence="1" id="KW-1133">Transmembrane helix</keyword>
<accession>A0ABV9WMB8</accession>
<gene>
    <name evidence="2" type="ORF">ACFPIJ_62695</name>
</gene>
<proteinExistence type="predicted"/>
<evidence type="ECO:0000313" key="2">
    <source>
        <dbReference type="EMBL" id="MFC5008409.1"/>
    </source>
</evidence>
<dbReference type="EMBL" id="JBHSIU010000131">
    <property type="protein sequence ID" value="MFC5008409.1"/>
    <property type="molecule type" value="Genomic_DNA"/>
</dbReference>
<organism evidence="2 3">
    <name type="scientific">Dactylosporangium cerinum</name>
    <dbReference type="NCBI Taxonomy" id="1434730"/>
    <lineage>
        <taxon>Bacteria</taxon>
        <taxon>Bacillati</taxon>
        <taxon>Actinomycetota</taxon>
        <taxon>Actinomycetes</taxon>
        <taxon>Micromonosporales</taxon>
        <taxon>Micromonosporaceae</taxon>
        <taxon>Dactylosporangium</taxon>
    </lineage>
</organism>
<comment type="caution">
    <text evidence="2">The sequence shown here is derived from an EMBL/GenBank/DDBJ whole genome shotgun (WGS) entry which is preliminary data.</text>
</comment>
<sequence length="142" mass="15347">MNDATVFAAMAATLYAGHQLADHVLGQTDTQAAHKALPGWHGWRHLLGHVAMYHAVLTAMVLTTVLALHIPASPAGLITALTVSAVTHAFLDRRWPVRWLLEHTGSTPFSRLADHGLNGMYLADQSLHYGCLWLAALLIAAL</sequence>
<feature type="transmembrane region" description="Helical" evidence="1">
    <location>
        <begin position="50"/>
        <end position="68"/>
    </location>
</feature>
<keyword evidence="3" id="KW-1185">Reference proteome</keyword>
<keyword evidence="1" id="KW-0812">Transmembrane</keyword>
<reference evidence="3" key="1">
    <citation type="journal article" date="2019" name="Int. J. Syst. Evol. Microbiol.">
        <title>The Global Catalogue of Microorganisms (GCM) 10K type strain sequencing project: providing services to taxonomists for standard genome sequencing and annotation.</title>
        <authorList>
            <consortium name="The Broad Institute Genomics Platform"/>
            <consortium name="The Broad Institute Genome Sequencing Center for Infectious Disease"/>
            <person name="Wu L."/>
            <person name="Ma J."/>
        </authorList>
    </citation>
    <scope>NUCLEOTIDE SEQUENCE [LARGE SCALE GENOMIC DNA]</scope>
    <source>
        <strain evidence="3">CGMCC 4.7152</strain>
    </source>
</reference>
<name>A0ABV9WMB8_9ACTN</name>